<reference evidence="5 6" key="1">
    <citation type="journal article" date="2010" name="J. Bacteriol.">
        <title>Genome sequence of the dioxin-mineralizing bacterium Sphingomonas wittichii RW1.</title>
        <authorList>
            <person name="Miller T.R."/>
            <person name="Delcher A.L."/>
            <person name="Salzberg S.L."/>
            <person name="Saunders E."/>
            <person name="Detter J.C."/>
            <person name="Halden R.U."/>
        </authorList>
    </citation>
    <scope>NUCLEOTIDE SEQUENCE [LARGE SCALE GENOMIC DNA]</scope>
    <source>
        <strain evidence="6">DSM 6014 / CCUG 31198 / JCM 15750 / NBRC 105917 / EY 4224 / RW1</strain>
    </source>
</reference>
<dbReference type="Gene3D" id="3.40.30.120">
    <property type="match status" value="1"/>
</dbReference>
<keyword evidence="5" id="KW-0560">Oxidoreductase</keyword>
<protein>
    <submittedName>
        <fullName evidence="5">Monooxygenase, FAD-binding</fullName>
    </submittedName>
</protein>
<dbReference type="PRINTS" id="PR00420">
    <property type="entry name" value="RNGMNOXGNASE"/>
</dbReference>
<name>A0A9J9LCY6_RHIWR</name>
<dbReference type="NCBIfam" id="NF006002">
    <property type="entry name" value="PRK08132.1"/>
    <property type="match status" value="1"/>
</dbReference>
<keyword evidence="5" id="KW-0503">Monooxygenase</keyword>
<evidence type="ECO:0000256" key="2">
    <source>
        <dbReference type="ARBA" id="ARBA00022630"/>
    </source>
</evidence>
<dbReference type="Pfam" id="PF01494">
    <property type="entry name" value="FAD_binding_3"/>
    <property type="match status" value="1"/>
</dbReference>
<evidence type="ECO:0000259" key="4">
    <source>
        <dbReference type="Pfam" id="PF01494"/>
    </source>
</evidence>
<keyword evidence="3" id="KW-0274">FAD</keyword>
<evidence type="ECO:0000313" key="5">
    <source>
        <dbReference type="EMBL" id="ABQ67143.1"/>
    </source>
</evidence>
<dbReference type="GO" id="GO:0071949">
    <property type="term" value="F:FAD binding"/>
    <property type="evidence" value="ECO:0007669"/>
    <property type="project" value="InterPro"/>
</dbReference>
<dbReference type="PANTHER" id="PTHR43004">
    <property type="entry name" value="TRK SYSTEM POTASSIUM UPTAKE PROTEIN"/>
    <property type="match status" value="1"/>
</dbReference>
<dbReference type="SUPFAM" id="SSF51905">
    <property type="entry name" value="FAD/NAD(P)-binding domain"/>
    <property type="match status" value="1"/>
</dbReference>
<organism evidence="5 6">
    <name type="scientific">Rhizorhabdus wittichii (strain DSM 6014 / CCUG 31198 / JCM 15750 / NBRC 105917 / EY 4224 / RW1)</name>
    <name type="common">Sphingomonas wittichii</name>
    <dbReference type="NCBI Taxonomy" id="392499"/>
    <lineage>
        <taxon>Bacteria</taxon>
        <taxon>Pseudomonadati</taxon>
        <taxon>Pseudomonadota</taxon>
        <taxon>Alphaproteobacteria</taxon>
        <taxon>Sphingomonadales</taxon>
        <taxon>Sphingomonadaceae</taxon>
        <taxon>Rhizorhabdus</taxon>
    </lineage>
</organism>
<dbReference type="InterPro" id="IPR036188">
    <property type="entry name" value="FAD/NAD-bd_sf"/>
</dbReference>
<gene>
    <name evidence="5" type="ordered locus">Swit_0776</name>
</gene>
<evidence type="ECO:0000313" key="6">
    <source>
        <dbReference type="Proteomes" id="UP000001989"/>
    </source>
</evidence>
<keyword evidence="6" id="KW-1185">Reference proteome</keyword>
<evidence type="ECO:0000256" key="1">
    <source>
        <dbReference type="ARBA" id="ARBA00001974"/>
    </source>
</evidence>
<proteinExistence type="predicted"/>
<evidence type="ECO:0000256" key="3">
    <source>
        <dbReference type="ARBA" id="ARBA00022827"/>
    </source>
</evidence>
<feature type="domain" description="FAD-binding" evidence="4">
    <location>
        <begin position="26"/>
        <end position="360"/>
    </location>
</feature>
<dbReference type="OrthoDB" id="9791689at2"/>
<dbReference type="AlphaFoldDB" id="A0A9J9LCY6"/>
<dbReference type="InterPro" id="IPR050641">
    <property type="entry name" value="RIFMO-like"/>
</dbReference>
<dbReference type="Proteomes" id="UP000001989">
    <property type="component" value="Chromosome"/>
</dbReference>
<dbReference type="Gene3D" id="3.50.50.60">
    <property type="entry name" value="FAD/NAD(P)-binding domain"/>
    <property type="match status" value="1"/>
</dbReference>
<accession>A0A9J9LCY6</accession>
<comment type="cofactor">
    <cofactor evidence="1">
        <name>FAD</name>
        <dbReference type="ChEBI" id="CHEBI:57692"/>
    </cofactor>
</comment>
<dbReference type="PANTHER" id="PTHR43004:SF19">
    <property type="entry name" value="BINDING MONOOXYGENASE, PUTATIVE (JCVI)-RELATED"/>
    <property type="match status" value="1"/>
</dbReference>
<keyword evidence="2" id="KW-0285">Flavoprotein</keyword>
<dbReference type="EMBL" id="CP000699">
    <property type="protein sequence ID" value="ABQ67143.1"/>
    <property type="molecule type" value="Genomic_DNA"/>
</dbReference>
<dbReference type="GO" id="GO:0016709">
    <property type="term" value="F:oxidoreductase activity, acting on paired donors, with incorporation or reduction of molecular oxygen, NAD(P)H as one donor, and incorporation of one atom of oxygen"/>
    <property type="evidence" value="ECO:0007669"/>
    <property type="project" value="UniProtKB-ARBA"/>
</dbReference>
<dbReference type="InterPro" id="IPR002938">
    <property type="entry name" value="FAD-bd"/>
</dbReference>
<dbReference type="KEGG" id="swi:Swit_0776"/>
<sequence length="524" mass="57388">MTDVRYGHVWRSIGPSPRPATTADEAPVVIAGAGPVGLAMALDLGRRGHRVVVLTRLAHIAGGSKAICFSKRSLDIMDRLGVGQRMVDKGVTWNVGKVFWKDRPDPVYQFDLLPVKDQRRPAFINLQQYYVEEYLVDALAELPGVEIRWGHEVRGVASHDGGVSIEVGTAEGGYAIEAGWLIACDGNRSPIRNMLGLDFEGRVFEDNFLIADIRIKEDRPAERWFWFDPPFNPGKSALFHRQPDDVWRLDFQLGWNIDRETCVEDANVERYIRAMLGPDVAFEKEWYSVYTFQCRRMARFVHGRVIFAGDSAHLVSPFGARGCNGGFADIDNLGWKLDLVLGGASSELLESYNDEAIVTADENILNSTRSTDFLTPKSEISETFRDAVLGLAAEHGFARPIVNSGRLSTAISYPDSALSTPDEDDWTGGVAPGSPALDAPLGEGWLLGGLGDRFVLLHAGSADAAPEGLDAVAIDGDIALARYGLEAGGAYLIRPDHYVAARWRRPDAAKIARALARAQGGDPR</sequence>
<dbReference type="Gene3D" id="3.30.70.2450">
    <property type="match status" value="1"/>
</dbReference>